<reference evidence="1" key="1">
    <citation type="submission" date="2022-09" db="EMBL/GenBank/DDBJ databases">
        <title>A Global Phylogenomic Analysis of the Shiitake Genus Lentinula.</title>
        <authorList>
            <consortium name="DOE Joint Genome Institute"/>
            <person name="Sierra-Patev S."/>
            <person name="Min B."/>
            <person name="Naranjo-Ortiz M."/>
            <person name="Looney B."/>
            <person name="Konkel Z."/>
            <person name="Slot J.C."/>
            <person name="Sakamoto Y."/>
            <person name="Steenwyk J.L."/>
            <person name="Rokas A."/>
            <person name="Carro J."/>
            <person name="Camarero S."/>
            <person name="Ferreira P."/>
            <person name="Molpeceres G."/>
            <person name="Ruiz-Duenas F.J."/>
            <person name="Serrano A."/>
            <person name="Henrissat B."/>
            <person name="Drula E."/>
            <person name="Hughes K.W."/>
            <person name="Mata J.L."/>
            <person name="Ishikawa N.K."/>
            <person name="Vargas-Isla R."/>
            <person name="Ushijima S."/>
            <person name="Smith C.A."/>
            <person name="Ahrendt S."/>
            <person name="Andreopoulos W."/>
            <person name="He G."/>
            <person name="Labutti K."/>
            <person name="Lipzen A."/>
            <person name="Ng V."/>
            <person name="Riley R."/>
            <person name="Sandor L."/>
            <person name="Barry K."/>
            <person name="Martinez A.T."/>
            <person name="Xiao Y."/>
            <person name="Gibbons J.G."/>
            <person name="Terashima K."/>
            <person name="Grigoriev I.V."/>
            <person name="Hibbett D.S."/>
        </authorList>
    </citation>
    <scope>NUCLEOTIDE SEQUENCE</scope>
    <source>
        <strain evidence="1">TMI1499</strain>
    </source>
</reference>
<accession>A0ACC1UCB1</accession>
<evidence type="ECO:0000313" key="2">
    <source>
        <dbReference type="Proteomes" id="UP001163835"/>
    </source>
</evidence>
<sequence length="583" mass="62581">EEDWDENDEGEYDEEEDGDDDIDAQAEEMARKLNEQLWEDMRRAAAADSVSATPMELDSASAIQPNISDPASTVAPLSSQKEEAVLSTIKAIMALLNHDFVAHNILASTALPSTPFSSVLDALIQTLTTGKVTKPTAVVLSQTLVGLAGSEALFGSLKGRDAAQAKKEILGKRKREEEPVTIPPPQVPSKYDMVSEAVQVVTHALHTSSSINPALITSIQESLRNIFLFCVSAAARPVESGTSASTASLQEISGLIQVLGVLSGIQFGLNAAHGTGQSADINAMVHPCMVPSCNKTFMQLTNLRTHESTHHSNQSQPNSASGNVTATYDRPFPCTFPSCSASFLRNHDLKRHIKVAHEHKSFECGGCGKKFSRRDAIKRHKDASVAKSQQPSLPGRPVILCYEAEVIEIEGEVEDQDGLDDDEALPDIKRARTVAEEYGEEEEGEISGETISTTQAVIMQLHPLLRAVVAKASGTPLPLIPLPTQTISPSSTTPSTANIPIESSNVESNQDANHLPPWSFSSPLASTFAQSSLPHPQPQSQLYGISNYQTQLLEQAIANAAHAAQAEANLEEDDDEKGDGDSE</sequence>
<feature type="non-terminal residue" evidence="1">
    <location>
        <position position="583"/>
    </location>
</feature>
<dbReference type="Proteomes" id="UP001163835">
    <property type="component" value="Unassembled WGS sequence"/>
</dbReference>
<dbReference type="EMBL" id="MU794962">
    <property type="protein sequence ID" value="KAJ3814704.1"/>
    <property type="molecule type" value="Genomic_DNA"/>
</dbReference>
<feature type="non-terminal residue" evidence="1">
    <location>
        <position position="1"/>
    </location>
</feature>
<protein>
    <submittedName>
        <fullName evidence="1">Uncharacterized protein</fullName>
    </submittedName>
</protein>
<evidence type="ECO:0000313" key="1">
    <source>
        <dbReference type="EMBL" id="KAJ3814704.1"/>
    </source>
</evidence>
<proteinExistence type="predicted"/>
<organism evidence="1 2">
    <name type="scientific">Lentinula aff. lateritia</name>
    <dbReference type="NCBI Taxonomy" id="2804960"/>
    <lineage>
        <taxon>Eukaryota</taxon>
        <taxon>Fungi</taxon>
        <taxon>Dikarya</taxon>
        <taxon>Basidiomycota</taxon>
        <taxon>Agaricomycotina</taxon>
        <taxon>Agaricomycetes</taxon>
        <taxon>Agaricomycetidae</taxon>
        <taxon>Agaricales</taxon>
        <taxon>Marasmiineae</taxon>
        <taxon>Omphalotaceae</taxon>
        <taxon>Lentinula</taxon>
    </lineage>
</organism>
<keyword evidence="2" id="KW-1185">Reference proteome</keyword>
<gene>
    <name evidence="1" type="ORF">F5876DRAFT_18935</name>
</gene>
<comment type="caution">
    <text evidence="1">The sequence shown here is derived from an EMBL/GenBank/DDBJ whole genome shotgun (WGS) entry which is preliminary data.</text>
</comment>
<name>A0ACC1UCB1_9AGAR</name>